<evidence type="ECO:0000313" key="5">
    <source>
        <dbReference type="Proteomes" id="UP000829452"/>
    </source>
</evidence>
<name>A0A9Q8QX59_BIFLL</name>
<proteinExistence type="inferred from homology"/>
<keyword evidence="2" id="KW-1133">Transmembrane helix</keyword>
<feature type="transmembrane region" description="Helical" evidence="2">
    <location>
        <begin position="22"/>
        <end position="45"/>
    </location>
</feature>
<gene>
    <name evidence="4" type="ORF">G8B11_06875</name>
</gene>
<dbReference type="RefSeq" id="WP_242075607.1">
    <property type="nucleotide sequence ID" value="NZ_CP049768.1"/>
</dbReference>
<evidence type="ECO:0000259" key="3">
    <source>
        <dbReference type="Pfam" id="PF12704"/>
    </source>
</evidence>
<comment type="similarity">
    <text evidence="1">Belongs to the ABC-4 integral membrane protein family.</text>
</comment>
<feature type="domain" description="MacB-like periplasmic core" evidence="3">
    <location>
        <begin position="21"/>
        <end position="199"/>
    </location>
</feature>
<dbReference type="GO" id="GO:0022857">
    <property type="term" value="F:transmembrane transporter activity"/>
    <property type="evidence" value="ECO:0007669"/>
    <property type="project" value="TreeGrafter"/>
</dbReference>
<keyword evidence="2" id="KW-0812">Transmembrane</keyword>
<dbReference type="AlphaFoldDB" id="A0A9Q8QX59"/>
<dbReference type="InterPro" id="IPR025857">
    <property type="entry name" value="MacB_PCD"/>
</dbReference>
<sequence length="306" mass="31489">MRTRDLLAETGSALRANKGKSALTILGIVIGIAAVITMTSLIGGIRDSLVGELGMNAARTISIYTDVGTLDDEQITAMREELTDYEYFSPTNYGAASSIAAPGTTDKVSASITGVDEHFFDVSGVTIGRGRAFTSSEATSGAMVVILDGQGVQKLFGSADIDAIGRTITLDGNEATVVGVVESSGLMGGIGIMNMMLTNVTERIREIGLRRALGATRRDVTAQFLAESIAITVLGGLIGTLIGYLLSLGAAGLVSGIAGGMSIAPAVSVQSIGLAVGICIAVGVIFGYYPARRAAKLDPVEALRHQ</sequence>
<dbReference type="InterPro" id="IPR050250">
    <property type="entry name" value="Macrolide_Exporter_MacB"/>
</dbReference>
<dbReference type="Proteomes" id="UP000829452">
    <property type="component" value="Chromosome"/>
</dbReference>
<dbReference type="PANTHER" id="PTHR30572">
    <property type="entry name" value="MEMBRANE COMPONENT OF TRANSPORTER-RELATED"/>
    <property type="match status" value="1"/>
</dbReference>
<dbReference type="GO" id="GO:0005886">
    <property type="term" value="C:plasma membrane"/>
    <property type="evidence" value="ECO:0007669"/>
    <property type="project" value="UniProtKB-SubCell"/>
</dbReference>
<evidence type="ECO:0000313" key="4">
    <source>
        <dbReference type="EMBL" id="UNL82040.1"/>
    </source>
</evidence>
<accession>A0A9Q8QX59</accession>
<dbReference type="PANTHER" id="PTHR30572:SF4">
    <property type="entry name" value="ABC TRANSPORTER PERMEASE YTRF"/>
    <property type="match status" value="1"/>
</dbReference>
<protein>
    <submittedName>
        <fullName evidence="4">FtsX-like permease family protein</fullName>
    </submittedName>
</protein>
<keyword evidence="2" id="KW-0472">Membrane</keyword>
<evidence type="ECO:0000256" key="2">
    <source>
        <dbReference type="SAM" id="Phobius"/>
    </source>
</evidence>
<feature type="transmembrane region" description="Helical" evidence="2">
    <location>
        <begin position="266"/>
        <end position="289"/>
    </location>
</feature>
<dbReference type="Pfam" id="PF12704">
    <property type="entry name" value="MacB_PCD"/>
    <property type="match status" value="1"/>
</dbReference>
<evidence type="ECO:0000256" key="1">
    <source>
        <dbReference type="ARBA" id="ARBA00038076"/>
    </source>
</evidence>
<dbReference type="EMBL" id="CP049772">
    <property type="protein sequence ID" value="UNL82040.1"/>
    <property type="molecule type" value="Genomic_DNA"/>
</dbReference>
<feature type="transmembrane region" description="Helical" evidence="2">
    <location>
        <begin position="224"/>
        <end position="246"/>
    </location>
</feature>
<reference evidence="4" key="1">
    <citation type="submission" date="2020-02" db="EMBL/GenBank/DDBJ databases">
        <title>The Isolation and identification of Lactobacillus and Bifidobacterium species from dairy as potential probiotics for calf scour mitigation.</title>
        <authorList>
            <person name="Dhadda K."/>
            <person name="Guan L."/>
            <person name="Chen Y."/>
            <person name="Malmuthuge N."/>
        </authorList>
    </citation>
    <scope>NUCLEOTIDE SEQUENCE</scope>
    <source>
        <strain evidence="4">B1</strain>
    </source>
</reference>
<organism evidence="4 5">
    <name type="scientific">Bifidobacterium longum subsp. longum</name>
    <dbReference type="NCBI Taxonomy" id="1679"/>
    <lineage>
        <taxon>Bacteria</taxon>
        <taxon>Bacillati</taxon>
        <taxon>Actinomycetota</taxon>
        <taxon>Actinomycetes</taxon>
        <taxon>Bifidobacteriales</taxon>
        <taxon>Bifidobacteriaceae</taxon>
        <taxon>Bifidobacterium</taxon>
    </lineage>
</organism>